<sequence length="99" mass="11975">LENVNEENIKESNANDISDEEYKKTELEFKQTEIEKHLRQHIKNSLSKDFICDRLKIKKKLIETIEKYIKIYTKQFIDFISDDMKQEILYNFNKIMLGV</sequence>
<dbReference type="Proteomes" id="UP000789901">
    <property type="component" value="Unassembled WGS sequence"/>
</dbReference>
<accession>A0ABN7W884</accession>
<organism evidence="1 2">
    <name type="scientific">Gigaspora margarita</name>
    <dbReference type="NCBI Taxonomy" id="4874"/>
    <lineage>
        <taxon>Eukaryota</taxon>
        <taxon>Fungi</taxon>
        <taxon>Fungi incertae sedis</taxon>
        <taxon>Mucoromycota</taxon>
        <taxon>Glomeromycotina</taxon>
        <taxon>Glomeromycetes</taxon>
        <taxon>Diversisporales</taxon>
        <taxon>Gigasporaceae</taxon>
        <taxon>Gigaspora</taxon>
    </lineage>
</organism>
<evidence type="ECO:0000313" key="1">
    <source>
        <dbReference type="EMBL" id="CAG8820705.1"/>
    </source>
</evidence>
<reference evidence="1 2" key="1">
    <citation type="submission" date="2021-06" db="EMBL/GenBank/DDBJ databases">
        <authorList>
            <person name="Kallberg Y."/>
            <person name="Tangrot J."/>
            <person name="Rosling A."/>
        </authorList>
    </citation>
    <scope>NUCLEOTIDE SEQUENCE [LARGE SCALE GENOMIC DNA]</scope>
    <source>
        <strain evidence="1 2">120-4 pot B 10/14</strain>
    </source>
</reference>
<gene>
    <name evidence="1" type="ORF">GMARGA_LOCUS27646</name>
</gene>
<feature type="non-terminal residue" evidence="1">
    <location>
        <position position="1"/>
    </location>
</feature>
<proteinExistence type="predicted"/>
<feature type="non-terminal residue" evidence="1">
    <location>
        <position position="99"/>
    </location>
</feature>
<keyword evidence="2" id="KW-1185">Reference proteome</keyword>
<evidence type="ECO:0000313" key="2">
    <source>
        <dbReference type="Proteomes" id="UP000789901"/>
    </source>
</evidence>
<protein>
    <submittedName>
        <fullName evidence="1">40694_t:CDS:1</fullName>
    </submittedName>
</protein>
<comment type="caution">
    <text evidence="1">The sequence shown here is derived from an EMBL/GenBank/DDBJ whole genome shotgun (WGS) entry which is preliminary data.</text>
</comment>
<dbReference type="EMBL" id="CAJVQB010034098">
    <property type="protein sequence ID" value="CAG8820705.1"/>
    <property type="molecule type" value="Genomic_DNA"/>
</dbReference>
<name>A0ABN7W884_GIGMA</name>